<sequence length="90" mass="10231">MRVAKVEKLLAKMRESPTNLRYAELHAICRAVFGLPRQEGTSHAVFRVPWPGDPRVNIQESVNGGCKMYQVRQVIAAIDKLQKIRSEEGR</sequence>
<accession>A0ABP9KK91</accession>
<keyword evidence="2" id="KW-1185">Reference proteome</keyword>
<comment type="caution">
    <text evidence="1">The sequence shown here is derived from an EMBL/GenBank/DDBJ whole genome shotgun (WGS) entry which is preliminary data.</text>
</comment>
<reference evidence="2" key="1">
    <citation type="journal article" date="2019" name="Int. J. Syst. Evol. Microbiol.">
        <title>The Global Catalogue of Microorganisms (GCM) 10K type strain sequencing project: providing services to taxonomists for standard genome sequencing and annotation.</title>
        <authorList>
            <consortium name="The Broad Institute Genomics Platform"/>
            <consortium name="The Broad Institute Genome Sequencing Center for Infectious Disease"/>
            <person name="Wu L."/>
            <person name="Ma J."/>
        </authorList>
    </citation>
    <scope>NUCLEOTIDE SEQUENCE [LARGE SCALE GENOMIC DNA]</scope>
    <source>
        <strain evidence="2">JCM 18298</strain>
    </source>
</reference>
<dbReference type="EMBL" id="BAABJM010000003">
    <property type="protein sequence ID" value="GAA5057794.1"/>
    <property type="molecule type" value="Genomic_DNA"/>
</dbReference>
<dbReference type="Proteomes" id="UP001500603">
    <property type="component" value="Unassembled WGS sequence"/>
</dbReference>
<proteinExistence type="predicted"/>
<name>A0ABP9KK91_9NOCA</name>
<evidence type="ECO:0008006" key="3">
    <source>
        <dbReference type="Google" id="ProtNLM"/>
    </source>
</evidence>
<protein>
    <recommendedName>
        <fullName evidence="3">Toxin HicA</fullName>
    </recommendedName>
</protein>
<evidence type="ECO:0000313" key="2">
    <source>
        <dbReference type="Proteomes" id="UP001500603"/>
    </source>
</evidence>
<evidence type="ECO:0000313" key="1">
    <source>
        <dbReference type="EMBL" id="GAA5057794.1"/>
    </source>
</evidence>
<gene>
    <name evidence="1" type="ORF">GCM10023318_36440</name>
</gene>
<organism evidence="1 2">
    <name type="scientific">Nocardia callitridis</name>
    <dbReference type="NCBI Taxonomy" id="648753"/>
    <lineage>
        <taxon>Bacteria</taxon>
        <taxon>Bacillati</taxon>
        <taxon>Actinomycetota</taxon>
        <taxon>Actinomycetes</taxon>
        <taxon>Mycobacteriales</taxon>
        <taxon>Nocardiaceae</taxon>
        <taxon>Nocardia</taxon>
    </lineage>
</organism>